<reference evidence="2" key="1">
    <citation type="journal article" date="2022" name="Mol. Ecol. Resour.">
        <title>The genomes of chicory, endive, great burdock and yacon provide insights into Asteraceae palaeo-polyploidization history and plant inulin production.</title>
        <authorList>
            <person name="Fan W."/>
            <person name="Wang S."/>
            <person name="Wang H."/>
            <person name="Wang A."/>
            <person name="Jiang F."/>
            <person name="Liu H."/>
            <person name="Zhao H."/>
            <person name="Xu D."/>
            <person name="Zhang Y."/>
        </authorList>
    </citation>
    <scope>NUCLEOTIDE SEQUENCE [LARGE SCALE GENOMIC DNA]</scope>
    <source>
        <strain evidence="2">cv. Punajuju</strain>
    </source>
</reference>
<gene>
    <name evidence="1" type="ORF">L2E82_35678</name>
</gene>
<dbReference type="EMBL" id="CM042014">
    <property type="protein sequence ID" value="KAI3723916.1"/>
    <property type="molecule type" value="Genomic_DNA"/>
</dbReference>
<protein>
    <submittedName>
        <fullName evidence="1">Uncharacterized protein</fullName>
    </submittedName>
</protein>
<name>A0ACB9BPF4_CICIN</name>
<organism evidence="1 2">
    <name type="scientific">Cichorium intybus</name>
    <name type="common">Chicory</name>
    <dbReference type="NCBI Taxonomy" id="13427"/>
    <lineage>
        <taxon>Eukaryota</taxon>
        <taxon>Viridiplantae</taxon>
        <taxon>Streptophyta</taxon>
        <taxon>Embryophyta</taxon>
        <taxon>Tracheophyta</taxon>
        <taxon>Spermatophyta</taxon>
        <taxon>Magnoliopsida</taxon>
        <taxon>eudicotyledons</taxon>
        <taxon>Gunneridae</taxon>
        <taxon>Pentapetalae</taxon>
        <taxon>asterids</taxon>
        <taxon>campanulids</taxon>
        <taxon>Asterales</taxon>
        <taxon>Asteraceae</taxon>
        <taxon>Cichorioideae</taxon>
        <taxon>Cichorieae</taxon>
        <taxon>Cichoriinae</taxon>
        <taxon>Cichorium</taxon>
    </lineage>
</organism>
<keyword evidence="2" id="KW-1185">Reference proteome</keyword>
<comment type="caution">
    <text evidence="1">The sequence shown here is derived from an EMBL/GenBank/DDBJ whole genome shotgun (WGS) entry which is preliminary data.</text>
</comment>
<dbReference type="Proteomes" id="UP001055811">
    <property type="component" value="Linkage Group LG06"/>
</dbReference>
<reference evidence="1 2" key="2">
    <citation type="journal article" date="2022" name="Mol. Ecol. Resour.">
        <title>The genomes of chicory, endive, great burdock and yacon provide insights into Asteraceae paleo-polyploidization history and plant inulin production.</title>
        <authorList>
            <person name="Fan W."/>
            <person name="Wang S."/>
            <person name="Wang H."/>
            <person name="Wang A."/>
            <person name="Jiang F."/>
            <person name="Liu H."/>
            <person name="Zhao H."/>
            <person name="Xu D."/>
            <person name="Zhang Y."/>
        </authorList>
    </citation>
    <scope>NUCLEOTIDE SEQUENCE [LARGE SCALE GENOMIC DNA]</scope>
    <source>
        <strain evidence="2">cv. Punajuju</strain>
        <tissue evidence="1">Leaves</tissue>
    </source>
</reference>
<evidence type="ECO:0000313" key="1">
    <source>
        <dbReference type="EMBL" id="KAI3723916.1"/>
    </source>
</evidence>
<sequence length="252" mass="27490">MLILEAFSEGKGQSAMHPARGIPPISFLAPCGFTHPLTRTHVRLLGPRFKMRQMGCPQTAARSKQDASLNTIRFPPENFKHSLPLFSKSFSSFPHAGSPALPGVAVEASSQDDTLGSSSRAFLIAHDARHITRDPLLVVPFRQFLYGVSGVLKATSADPWSASFMVETRMPTSGSESKKPNDASRAMPSLHGQQQYGPWRPLRGMQHKKPNGCSRKIKPCSTTEELCTHGSCCSSRHPTTCNKPNTTHASLK</sequence>
<proteinExistence type="predicted"/>
<evidence type="ECO:0000313" key="2">
    <source>
        <dbReference type="Proteomes" id="UP001055811"/>
    </source>
</evidence>
<accession>A0ACB9BPF4</accession>